<dbReference type="EMBL" id="VFOL01000001">
    <property type="protein sequence ID" value="TQL38150.1"/>
    <property type="molecule type" value="Genomic_DNA"/>
</dbReference>
<dbReference type="RefSeq" id="WP_018794446.1">
    <property type="nucleotide sequence ID" value="NZ_BOQM01000026.1"/>
</dbReference>
<reference evidence="1 2" key="1">
    <citation type="submission" date="2019-06" db="EMBL/GenBank/DDBJ databases">
        <title>Sequencing the genomes of 1000 actinobacteria strains.</title>
        <authorList>
            <person name="Klenk H.-P."/>
        </authorList>
    </citation>
    <scope>NUCLEOTIDE SEQUENCE [LARGE SCALE GENOMIC DNA]</scope>
    <source>
        <strain evidence="1 2">DSM 44819</strain>
    </source>
</reference>
<dbReference type="AlphaFoldDB" id="A0A542XQQ8"/>
<protein>
    <submittedName>
        <fullName evidence="1">Uncharacterized protein</fullName>
    </submittedName>
</protein>
<organism evidence="1 2">
    <name type="scientific">Salinispora arenicola</name>
    <dbReference type="NCBI Taxonomy" id="168697"/>
    <lineage>
        <taxon>Bacteria</taxon>
        <taxon>Bacillati</taxon>
        <taxon>Actinomycetota</taxon>
        <taxon>Actinomycetes</taxon>
        <taxon>Micromonosporales</taxon>
        <taxon>Micromonosporaceae</taxon>
        <taxon>Salinispora</taxon>
    </lineage>
</organism>
<evidence type="ECO:0000313" key="2">
    <source>
        <dbReference type="Proteomes" id="UP000315983"/>
    </source>
</evidence>
<accession>A0A542XQQ8</accession>
<comment type="caution">
    <text evidence="1">The sequence shown here is derived from an EMBL/GenBank/DDBJ whole genome shotgun (WGS) entry which is preliminary data.</text>
</comment>
<dbReference type="Proteomes" id="UP000315983">
    <property type="component" value="Unassembled WGS sequence"/>
</dbReference>
<dbReference type="GeneID" id="93772540"/>
<gene>
    <name evidence="1" type="ORF">FB564_3334</name>
</gene>
<proteinExistence type="predicted"/>
<evidence type="ECO:0000313" key="1">
    <source>
        <dbReference type="EMBL" id="TQL38150.1"/>
    </source>
</evidence>
<name>A0A542XQQ8_SALAC</name>
<sequence length="60" mass="6270">MIEEVNVSNAKIEALSERLAECFGACAAAPDDRAAGATADQVLAELEQLLRRSYDAGASS</sequence>